<gene>
    <name evidence="12" type="primary">hypF</name>
    <name evidence="12" type="ORF">PGX00_00950</name>
</gene>
<accession>A0ABT4YMI2</accession>
<dbReference type="Pfam" id="PF22521">
    <property type="entry name" value="HypF_C_2"/>
    <property type="match status" value="1"/>
</dbReference>
<dbReference type="Pfam" id="PF01300">
    <property type="entry name" value="Sua5_yciO_yrdC"/>
    <property type="match status" value="1"/>
</dbReference>
<dbReference type="InterPro" id="IPR017945">
    <property type="entry name" value="DHBP_synth_RibB-like_a/b_dom"/>
</dbReference>
<dbReference type="Gene3D" id="3.90.870.50">
    <property type="match status" value="1"/>
</dbReference>
<dbReference type="Gene3D" id="3.30.110.120">
    <property type="match status" value="1"/>
</dbReference>
<comment type="catalytic activity">
    <reaction evidence="7 8">
        <text>C-terminal L-cysteinyl-[HypE protein] + carbamoyl phosphate + ATP + H2O = C-terminal S-carboxamide-L-cysteinyl-[HypE protein] + AMP + phosphate + diphosphate + H(+)</text>
        <dbReference type="Rhea" id="RHEA:55636"/>
        <dbReference type="Rhea" id="RHEA-COMP:14247"/>
        <dbReference type="Rhea" id="RHEA-COMP:14392"/>
        <dbReference type="ChEBI" id="CHEBI:15377"/>
        <dbReference type="ChEBI" id="CHEBI:15378"/>
        <dbReference type="ChEBI" id="CHEBI:30616"/>
        <dbReference type="ChEBI" id="CHEBI:33019"/>
        <dbReference type="ChEBI" id="CHEBI:43474"/>
        <dbReference type="ChEBI" id="CHEBI:58228"/>
        <dbReference type="ChEBI" id="CHEBI:76913"/>
        <dbReference type="ChEBI" id="CHEBI:139126"/>
        <dbReference type="ChEBI" id="CHEBI:456215"/>
    </reaction>
</comment>
<evidence type="ECO:0000256" key="3">
    <source>
        <dbReference type="ARBA" id="ARBA00022598"/>
    </source>
</evidence>
<evidence type="ECO:0000259" key="10">
    <source>
        <dbReference type="PROSITE" id="PS51160"/>
    </source>
</evidence>
<dbReference type="PANTHER" id="PTHR42959:SF1">
    <property type="entry name" value="CARBAMOYLTRANSFERASE HYPF"/>
    <property type="match status" value="1"/>
</dbReference>
<feature type="domain" description="YrdC-like" evidence="11">
    <location>
        <begin position="197"/>
        <end position="383"/>
    </location>
</feature>
<reference evidence="12 13" key="1">
    <citation type="submission" date="2023-01" db="EMBL/GenBank/DDBJ databases">
        <title>Vibrio sp. KJ40-1 sp.nov, isolated from marine algae.</title>
        <authorList>
            <person name="Butt M."/>
            <person name="Kim J.M.J."/>
            <person name="Jeon C.O.C."/>
        </authorList>
    </citation>
    <scope>NUCLEOTIDE SEQUENCE [LARGE SCALE GENOMIC DNA]</scope>
    <source>
        <strain evidence="12 13">KJ40-1</strain>
    </source>
</reference>
<keyword evidence="4" id="KW-0479">Metal-binding</keyword>
<evidence type="ECO:0000256" key="1">
    <source>
        <dbReference type="ARBA" id="ARBA00004711"/>
    </source>
</evidence>
<evidence type="ECO:0000256" key="6">
    <source>
        <dbReference type="ARBA" id="ARBA00022833"/>
    </source>
</evidence>
<dbReference type="SUPFAM" id="SSF54975">
    <property type="entry name" value="Acylphosphatase/BLUF domain-like"/>
    <property type="match status" value="1"/>
</dbReference>
<dbReference type="Pfam" id="PF17788">
    <property type="entry name" value="HypF_C"/>
    <property type="match status" value="1"/>
</dbReference>
<dbReference type="SUPFAM" id="SSF53067">
    <property type="entry name" value="Actin-like ATPase domain"/>
    <property type="match status" value="1"/>
</dbReference>
<evidence type="ECO:0000313" key="12">
    <source>
        <dbReference type="EMBL" id="MDB1122383.1"/>
    </source>
</evidence>
<protein>
    <recommendedName>
        <fullName evidence="8">Carbamoyltransferase HypF</fullName>
        <ecNumber evidence="8">6.2.-.-</ecNumber>
    </recommendedName>
</protein>
<proteinExistence type="inferred from homology"/>
<keyword evidence="13" id="KW-1185">Reference proteome</keyword>
<dbReference type="InterPro" id="IPR011125">
    <property type="entry name" value="Znf_HypF"/>
</dbReference>
<dbReference type="PROSITE" id="PS00150">
    <property type="entry name" value="ACYLPHOSPHATASE_1"/>
    <property type="match status" value="1"/>
</dbReference>
<feature type="active site" evidence="9">
    <location>
        <position position="36"/>
    </location>
</feature>
<dbReference type="RefSeq" id="WP_272132093.1">
    <property type="nucleotide sequence ID" value="NZ_JAQLOI010000001.1"/>
</dbReference>
<keyword evidence="9" id="KW-0378">Hydrolase</keyword>
<feature type="domain" description="Acylphosphatase-like" evidence="10">
    <location>
        <begin position="3"/>
        <end position="89"/>
    </location>
</feature>
<keyword evidence="3 12" id="KW-0436">Ligase</keyword>
<keyword evidence="6" id="KW-0862">Zinc</keyword>
<comment type="pathway">
    <text evidence="1 8">Protein modification; [NiFe] hydrogenase maturation.</text>
</comment>
<name>A0ABT4YMI2_9VIBR</name>
<evidence type="ECO:0000259" key="11">
    <source>
        <dbReference type="PROSITE" id="PS51163"/>
    </source>
</evidence>
<dbReference type="InterPro" id="IPR041440">
    <property type="entry name" value="HypF_C"/>
</dbReference>
<dbReference type="EMBL" id="JAQLOI010000001">
    <property type="protein sequence ID" value="MDB1122383.1"/>
    <property type="molecule type" value="Genomic_DNA"/>
</dbReference>
<organism evidence="12 13">
    <name type="scientific">Vibrio algarum</name>
    <dbReference type="NCBI Taxonomy" id="3020714"/>
    <lineage>
        <taxon>Bacteria</taxon>
        <taxon>Pseudomonadati</taxon>
        <taxon>Pseudomonadota</taxon>
        <taxon>Gammaproteobacteria</taxon>
        <taxon>Vibrionales</taxon>
        <taxon>Vibrionaceae</taxon>
        <taxon>Vibrio</taxon>
    </lineage>
</organism>
<dbReference type="NCBIfam" id="TIGR00143">
    <property type="entry name" value="hypF"/>
    <property type="match status" value="1"/>
</dbReference>
<evidence type="ECO:0000256" key="9">
    <source>
        <dbReference type="PROSITE-ProRule" id="PRU00520"/>
    </source>
</evidence>
<evidence type="ECO:0000313" key="13">
    <source>
        <dbReference type="Proteomes" id="UP001210678"/>
    </source>
</evidence>
<evidence type="ECO:0000256" key="8">
    <source>
        <dbReference type="PIRNR" id="PIRNR006256"/>
    </source>
</evidence>
<comment type="catalytic activity">
    <reaction evidence="9">
        <text>an acyl phosphate + H2O = a carboxylate + phosphate + H(+)</text>
        <dbReference type="Rhea" id="RHEA:14965"/>
        <dbReference type="ChEBI" id="CHEBI:15377"/>
        <dbReference type="ChEBI" id="CHEBI:15378"/>
        <dbReference type="ChEBI" id="CHEBI:29067"/>
        <dbReference type="ChEBI" id="CHEBI:43474"/>
        <dbReference type="ChEBI" id="CHEBI:59918"/>
        <dbReference type="EC" id="3.6.1.7"/>
    </reaction>
</comment>
<dbReference type="Pfam" id="PF07503">
    <property type="entry name" value="zf-HYPF"/>
    <property type="match status" value="2"/>
</dbReference>
<dbReference type="InterPro" id="IPR043129">
    <property type="entry name" value="ATPase_NBD"/>
</dbReference>
<dbReference type="PROSITE" id="PS51160">
    <property type="entry name" value="ACYLPHOSPHATASE_3"/>
    <property type="match status" value="1"/>
</dbReference>
<evidence type="ECO:0000256" key="4">
    <source>
        <dbReference type="ARBA" id="ARBA00022723"/>
    </source>
</evidence>
<dbReference type="Proteomes" id="UP001210678">
    <property type="component" value="Unassembled WGS sequence"/>
</dbReference>
<dbReference type="SUPFAM" id="SSF55821">
    <property type="entry name" value="YrdC/RibB"/>
    <property type="match status" value="1"/>
</dbReference>
<dbReference type="InterPro" id="IPR004421">
    <property type="entry name" value="Carbamoyltransferase_HypF"/>
</dbReference>
<keyword evidence="5" id="KW-0863">Zinc-finger</keyword>
<feature type="active site" evidence="9">
    <location>
        <position position="18"/>
    </location>
</feature>
<dbReference type="EC" id="6.2.-.-" evidence="8"/>
<dbReference type="InterPro" id="IPR006070">
    <property type="entry name" value="Sua5-like_dom"/>
</dbReference>
<evidence type="ECO:0000256" key="2">
    <source>
        <dbReference type="ARBA" id="ARBA00008097"/>
    </source>
</evidence>
<dbReference type="Gene3D" id="3.30.420.360">
    <property type="match status" value="1"/>
</dbReference>
<sequence length="754" mass="83532">MNGIELRVKGKVQGVGFRPFVWQLAHRLRLKGEVLNDGQGVLICFAKHGNINVFKQQLVSELPPLAHIDELKIRDIHWDTLPDGFSIIKSKATNIDTQVVPDAATCPECLDELLNNRDRRYHYPFINCTHCGPRFTIIKQLPYDRPKTVMADFPMCQNCSKEYQSPADRRYHAQPVACPHCGPLAQAVLPDGTISSENWFDIAITALAQGKIIAIKSVGGFHLACDATNTKAIQTLRDRKHRQHKPFAIMVSNSKTVHSLAKMNEYEEKTLESSAAPIVLLKRKRPYSLADNVAPHLNEIGIMLPSNPVQHMISNHFKNPVVMTSGNCTGLPPTLENAQAMQELKGIADLFILHNRSIVQRCDDSLVRVDKNGQQETLRRSRGFVPDAITLPNGFPLADGYLAYGGDLKSAFAIGKSNQIIVGQYLGDLANIETQTQYKKAIAHFTALYEIKTIHHIADLHPGYFSHQFAQSQQGSPIFVQHHHAHVASCLVENQWTPDSGKVLALTMDGIGFGGDGTMWGAELLIADYKNYQRIGGIPAIDLVGGDKAAKEPWRSLYAHLKAFYPQINGNLISDVFKRKPISLLERSMEKGINCHSIRSAGRLFDAVAASLGIAFDSSEYEGLPACQLEALAQNCSTQANITPIEIAQHHLELDLTTFWKPFLEYEGSREEKAYLFHLSLASALAKIVTIAQQQHKDINHLVLTGGVFHNALLTQLLKKALNDKITLLLHTKFSCGDGGLALGQMAIALMKEK</sequence>
<dbReference type="PROSITE" id="PS51163">
    <property type="entry name" value="YRDC"/>
    <property type="match status" value="1"/>
</dbReference>
<comment type="function">
    <text evidence="8">Involved in the maturation of [NiFe] hydrogenases. Along with HypE, it catalyzes the synthesis of the CN ligands of the active site iron of [NiFe]-hydrogenases. HypF functions as a carbamoyl transferase using carbamoylphosphate as a substrate and transferring the carboxamido moiety in an ATP-dependent reaction to the thiolate of the C-terminal cysteine of HypE yielding a protein-S-carboxamide.</text>
</comment>
<dbReference type="Pfam" id="PF00708">
    <property type="entry name" value="Acylphosphatase"/>
    <property type="match status" value="1"/>
</dbReference>
<dbReference type="InterPro" id="IPR051060">
    <property type="entry name" value="Carbamoyltrans_HypF-like"/>
</dbReference>
<evidence type="ECO:0000256" key="7">
    <source>
        <dbReference type="ARBA" id="ARBA00048220"/>
    </source>
</evidence>
<dbReference type="InterPro" id="IPR017968">
    <property type="entry name" value="Acylphosphatase_CS"/>
</dbReference>
<comment type="caution">
    <text evidence="12">The sequence shown here is derived from an EMBL/GenBank/DDBJ whole genome shotgun (WGS) entry which is preliminary data.</text>
</comment>
<dbReference type="PANTHER" id="PTHR42959">
    <property type="entry name" value="CARBAMOYLTRANSFERASE"/>
    <property type="match status" value="1"/>
</dbReference>
<dbReference type="InterPro" id="IPR055128">
    <property type="entry name" value="HypF_C_2"/>
</dbReference>
<evidence type="ECO:0000256" key="5">
    <source>
        <dbReference type="ARBA" id="ARBA00022771"/>
    </source>
</evidence>
<comment type="similarity">
    <text evidence="2 8">Belongs to the carbamoyltransferase HypF family.</text>
</comment>
<dbReference type="PIRSF" id="PIRSF006256">
    <property type="entry name" value="CMPcnvr_hdrg_mat"/>
    <property type="match status" value="1"/>
</dbReference>
<dbReference type="InterPro" id="IPR036046">
    <property type="entry name" value="Acylphosphatase-like_dom_sf"/>
</dbReference>
<dbReference type="GO" id="GO:0016874">
    <property type="term" value="F:ligase activity"/>
    <property type="evidence" value="ECO:0007669"/>
    <property type="project" value="UniProtKB-KW"/>
</dbReference>
<dbReference type="Gene3D" id="3.30.420.40">
    <property type="match status" value="1"/>
</dbReference>
<dbReference type="InterPro" id="IPR001792">
    <property type="entry name" value="Acylphosphatase-like_dom"/>
</dbReference>